<keyword evidence="2" id="KW-1185">Reference proteome</keyword>
<accession>K0RNV9</accession>
<feature type="non-terminal residue" evidence="1">
    <location>
        <position position="1"/>
    </location>
</feature>
<proteinExistence type="predicted"/>
<name>K0RNV9_THAOC</name>
<dbReference type="Gene3D" id="1.25.40.10">
    <property type="entry name" value="Tetratricopeptide repeat domain"/>
    <property type="match status" value="1"/>
</dbReference>
<protein>
    <submittedName>
        <fullName evidence="1">Uncharacterized protein</fullName>
    </submittedName>
</protein>
<dbReference type="OrthoDB" id="49372at2759"/>
<dbReference type="Proteomes" id="UP000266841">
    <property type="component" value="Unassembled WGS sequence"/>
</dbReference>
<sequence>SAASRSVGYEQFCQPDGSLRQDAVEMLKAMAYMSLDEGREIPAHEVLLRIQCQDWDHIPPRWLELRALVNVEIVAHTLEELAAGGIVDAVRRGLPGMLAVDAVVYRKSRGVRQQEEHGVTSSKRPSVLKDRWTMYGPGGDLGLDLTRLVEHYEKAAMSGQVLSRFSLGKVEYNGGRRHLALQHFLISAKLGHTASLEKVKRLLNEGIATKADFAGALQGHAAATEEMSSPPRDEARVIG</sequence>
<dbReference type="SUPFAM" id="SSF81901">
    <property type="entry name" value="HCP-like"/>
    <property type="match status" value="1"/>
</dbReference>
<evidence type="ECO:0000313" key="2">
    <source>
        <dbReference type="Proteomes" id="UP000266841"/>
    </source>
</evidence>
<dbReference type="AlphaFoldDB" id="K0RNV9"/>
<dbReference type="EMBL" id="AGNL01035402">
    <property type="protein sequence ID" value="EJK54715.1"/>
    <property type="molecule type" value="Genomic_DNA"/>
</dbReference>
<comment type="caution">
    <text evidence="1">The sequence shown here is derived from an EMBL/GenBank/DDBJ whole genome shotgun (WGS) entry which is preliminary data.</text>
</comment>
<gene>
    <name evidence="1" type="ORF">THAOC_25633</name>
</gene>
<organism evidence="1 2">
    <name type="scientific">Thalassiosira oceanica</name>
    <name type="common">Marine diatom</name>
    <dbReference type="NCBI Taxonomy" id="159749"/>
    <lineage>
        <taxon>Eukaryota</taxon>
        <taxon>Sar</taxon>
        <taxon>Stramenopiles</taxon>
        <taxon>Ochrophyta</taxon>
        <taxon>Bacillariophyta</taxon>
        <taxon>Coscinodiscophyceae</taxon>
        <taxon>Thalassiosirophycidae</taxon>
        <taxon>Thalassiosirales</taxon>
        <taxon>Thalassiosiraceae</taxon>
        <taxon>Thalassiosira</taxon>
    </lineage>
</organism>
<evidence type="ECO:0000313" key="1">
    <source>
        <dbReference type="EMBL" id="EJK54715.1"/>
    </source>
</evidence>
<dbReference type="InterPro" id="IPR011990">
    <property type="entry name" value="TPR-like_helical_dom_sf"/>
</dbReference>
<reference evidence="1 2" key="1">
    <citation type="journal article" date="2012" name="Genome Biol.">
        <title>Genome and low-iron response of an oceanic diatom adapted to chronic iron limitation.</title>
        <authorList>
            <person name="Lommer M."/>
            <person name="Specht M."/>
            <person name="Roy A.S."/>
            <person name="Kraemer L."/>
            <person name="Andreson R."/>
            <person name="Gutowska M.A."/>
            <person name="Wolf J."/>
            <person name="Bergner S.V."/>
            <person name="Schilhabel M.B."/>
            <person name="Klostermeier U.C."/>
            <person name="Beiko R.G."/>
            <person name="Rosenstiel P."/>
            <person name="Hippler M."/>
            <person name="Laroche J."/>
        </authorList>
    </citation>
    <scope>NUCLEOTIDE SEQUENCE [LARGE SCALE GENOMIC DNA]</scope>
    <source>
        <strain evidence="1 2">CCMP1005</strain>
    </source>
</reference>